<feature type="signal peptide" evidence="5">
    <location>
        <begin position="1"/>
        <end position="22"/>
    </location>
</feature>
<dbReference type="InterPro" id="IPR048563">
    <property type="entry name" value="CYP38_PsbQ-like"/>
</dbReference>
<feature type="chain" id="PRO_5030159655" description="peptidylprolyl isomerase" evidence="5">
    <location>
        <begin position="23"/>
        <end position="456"/>
    </location>
</feature>
<dbReference type="SUPFAM" id="SSF101112">
    <property type="entry name" value="Oxygen-evolving enhancer protein 3"/>
    <property type="match status" value="1"/>
</dbReference>
<dbReference type="Pfam" id="PF21329">
    <property type="entry name" value="CYP38_PsbQ-like"/>
    <property type="match status" value="1"/>
</dbReference>
<evidence type="ECO:0000256" key="5">
    <source>
        <dbReference type="SAM" id="SignalP"/>
    </source>
</evidence>
<keyword evidence="4" id="KW-0413">Isomerase</keyword>
<dbReference type="PANTHER" id="PTHR43246">
    <property type="entry name" value="PEPTIDYL-PROLYL CIS-TRANS ISOMERASE CYP38, CHLOROPLASTIC"/>
    <property type="match status" value="1"/>
</dbReference>
<evidence type="ECO:0000256" key="1">
    <source>
        <dbReference type="ARBA" id="ARBA00013194"/>
    </source>
</evidence>
<name>A0A6T5MD62_HETAK</name>
<sequence>MIYSRAVLTLLCLAMGLVNVSAFVQRPVLNPQSSSSKVVMSATEGFWRDMAKKTAAGVLGALALSHTLPIIPAHQALAADYNVEGSKYKMGKALNAPTGSGTRVNKDPESLLRYGLPINSKKARELQAAVEGVKSDILIKRWGAGIAGVQKARTVLGKEAELLKEVRPSAQAEGKKAIQELKDLLDPLEQILASKEGTGTVQEREKLDKAYAAQDKVARAVGALEELMVPENFAREVPEEYAGLPRLNGRATVEMVLVKGPEDEDGKFDVEGTLYDECRLVLTLDGYNAPVSAGTVMDLVDKGFYKGLTVIRSDGFVVQTGDPDPESDKVDGYTPPGSKKVRTVPLEIAVAGDPELLYGATTEDDGRGFAQTVLPFQAYGALGMARTEAEPDSASSQFFFLLFDSDLTPAGKNLLDGRYTNFGYVTEGADILKDVKEGDIIKSAKILTGKSGLVQP</sequence>
<dbReference type="InterPro" id="IPR002130">
    <property type="entry name" value="Cyclophilin-type_PPIase_dom"/>
</dbReference>
<dbReference type="EMBL" id="HBIU01044602">
    <property type="protein sequence ID" value="CAE0641249.1"/>
    <property type="molecule type" value="Transcribed_RNA"/>
</dbReference>
<dbReference type="GO" id="GO:0003755">
    <property type="term" value="F:peptidyl-prolyl cis-trans isomerase activity"/>
    <property type="evidence" value="ECO:0007669"/>
    <property type="project" value="UniProtKB-KW"/>
</dbReference>
<feature type="domain" description="PPIase cyclophilin-type" evidence="6">
    <location>
        <begin position="267"/>
        <end position="456"/>
    </location>
</feature>
<protein>
    <recommendedName>
        <fullName evidence="1">peptidylprolyl isomerase</fullName>
        <ecNumber evidence="1">5.2.1.8</ecNumber>
    </recommendedName>
</protein>
<reference evidence="7" key="1">
    <citation type="submission" date="2021-01" db="EMBL/GenBank/DDBJ databases">
        <authorList>
            <person name="Corre E."/>
            <person name="Pelletier E."/>
            <person name="Niang G."/>
            <person name="Scheremetjew M."/>
            <person name="Finn R."/>
            <person name="Kale V."/>
            <person name="Holt S."/>
            <person name="Cochrane G."/>
            <person name="Meng A."/>
            <person name="Brown T."/>
            <person name="Cohen L."/>
        </authorList>
    </citation>
    <scope>NUCLEOTIDE SEQUENCE</scope>
    <source>
        <strain evidence="7">CCMP3107</strain>
    </source>
</reference>
<dbReference type="SUPFAM" id="SSF50891">
    <property type="entry name" value="Cyclophilin-like"/>
    <property type="match status" value="1"/>
</dbReference>
<organism evidence="7">
    <name type="scientific">Heterosigma akashiwo</name>
    <name type="common">Chromophytic alga</name>
    <name type="synonym">Heterosigma carterae</name>
    <dbReference type="NCBI Taxonomy" id="2829"/>
    <lineage>
        <taxon>Eukaryota</taxon>
        <taxon>Sar</taxon>
        <taxon>Stramenopiles</taxon>
        <taxon>Ochrophyta</taxon>
        <taxon>Raphidophyceae</taxon>
        <taxon>Chattonellales</taxon>
        <taxon>Chattonellaceae</taxon>
        <taxon>Heterosigma</taxon>
    </lineage>
</organism>
<proteinExistence type="predicted"/>
<dbReference type="InterPro" id="IPR023222">
    <property type="entry name" value="PsbQ-like_dom_sf"/>
</dbReference>
<dbReference type="Gene3D" id="1.20.120.290">
    <property type="entry name" value="Oxygen-evolving enhancer protein 3 (PsbQ), four-helix up-down bundle"/>
    <property type="match status" value="1"/>
</dbReference>
<keyword evidence="5" id="KW-0732">Signal</keyword>
<evidence type="ECO:0000313" key="7">
    <source>
        <dbReference type="EMBL" id="CAE0641249.1"/>
    </source>
</evidence>
<dbReference type="EC" id="5.2.1.8" evidence="1"/>
<keyword evidence="3" id="KW-0697">Rotamase</keyword>
<dbReference type="PROSITE" id="PS50072">
    <property type="entry name" value="CSA_PPIASE_2"/>
    <property type="match status" value="1"/>
</dbReference>
<evidence type="ECO:0000256" key="2">
    <source>
        <dbReference type="ARBA" id="ARBA00023078"/>
    </source>
</evidence>
<evidence type="ECO:0000256" key="3">
    <source>
        <dbReference type="ARBA" id="ARBA00023110"/>
    </source>
</evidence>
<dbReference type="InterPro" id="IPR029000">
    <property type="entry name" value="Cyclophilin-like_dom_sf"/>
</dbReference>
<evidence type="ECO:0000259" key="6">
    <source>
        <dbReference type="PROSITE" id="PS50072"/>
    </source>
</evidence>
<evidence type="ECO:0000256" key="4">
    <source>
        <dbReference type="ARBA" id="ARBA00023235"/>
    </source>
</evidence>
<dbReference type="Gene3D" id="2.40.100.10">
    <property type="entry name" value="Cyclophilin-like"/>
    <property type="match status" value="1"/>
</dbReference>
<dbReference type="AlphaFoldDB" id="A0A6T5MD62"/>
<accession>A0A6T5MD62</accession>
<keyword evidence="2" id="KW-0793">Thylakoid</keyword>
<gene>
    <name evidence="7" type="ORF">HAKA00212_LOCUS20077</name>
</gene>
<dbReference type="Pfam" id="PF00160">
    <property type="entry name" value="Pro_isomerase"/>
    <property type="match status" value="1"/>
</dbReference>
<dbReference type="InterPro" id="IPR044665">
    <property type="entry name" value="E_coli_cyclophilin_A-like"/>
</dbReference>